<proteinExistence type="predicted"/>
<keyword evidence="2" id="KW-1185">Reference proteome</keyword>
<accession>A0A182FZC9</accession>
<protein>
    <submittedName>
        <fullName evidence="1">Uncharacterized protein</fullName>
    </submittedName>
</protein>
<dbReference type="EnsemblMetazoa" id="AALB014945-RA">
    <property type="protein sequence ID" value="AALB014945-PA"/>
    <property type="gene ID" value="AALB014945"/>
</dbReference>
<dbReference type="VEuPathDB" id="VectorBase:AALB014945"/>
<organism evidence="1 2">
    <name type="scientific">Anopheles albimanus</name>
    <name type="common">New world malaria mosquito</name>
    <dbReference type="NCBI Taxonomy" id="7167"/>
    <lineage>
        <taxon>Eukaryota</taxon>
        <taxon>Metazoa</taxon>
        <taxon>Ecdysozoa</taxon>
        <taxon>Arthropoda</taxon>
        <taxon>Hexapoda</taxon>
        <taxon>Insecta</taxon>
        <taxon>Pterygota</taxon>
        <taxon>Neoptera</taxon>
        <taxon>Endopterygota</taxon>
        <taxon>Diptera</taxon>
        <taxon>Nematocera</taxon>
        <taxon>Culicoidea</taxon>
        <taxon>Culicidae</taxon>
        <taxon>Anophelinae</taxon>
        <taxon>Anopheles</taxon>
    </lineage>
</organism>
<dbReference type="Proteomes" id="UP000069272">
    <property type="component" value="Chromosome 3R"/>
</dbReference>
<evidence type="ECO:0000313" key="1">
    <source>
        <dbReference type="EnsemblMetazoa" id="AALB014945-PA"/>
    </source>
</evidence>
<reference evidence="1" key="2">
    <citation type="submission" date="2022-08" db="UniProtKB">
        <authorList>
            <consortium name="EnsemblMetazoa"/>
        </authorList>
    </citation>
    <scope>IDENTIFICATION</scope>
    <source>
        <strain evidence="1">STECLA/ALBI9_A</strain>
    </source>
</reference>
<dbReference type="AlphaFoldDB" id="A0A182FZC9"/>
<evidence type="ECO:0000313" key="2">
    <source>
        <dbReference type="Proteomes" id="UP000069272"/>
    </source>
</evidence>
<name>A0A182FZC9_ANOAL</name>
<reference evidence="1 2" key="1">
    <citation type="journal article" date="2017" name="G3 (Bethesda)">
        <title>The Physical Genome Mapping of Anopheles albimanus Corrected Scaffold Misassemblies and Identified Interarm Rearrangements in Genus Anopheles.</title>
        <authorList>
            <person name="Artemov G.N."/>
            <person name="Peery A.N."/>
            <person name="Jiang X."/>
            <person name="Tu Z."/>
            <person name="Stegniy V.N."/>
            <person name="Sharakhova M.V."/>
            <person name="Sharakhov I.V."/>
        </authorList>
    </citation>
    <scope>NUCLEOTIDE SEQUENCE [LARGE SCALE GENOMIC DNA]</scope>
    <source>
        <strain evidence="1 2">ALBI9_A</strain>
    </source>
</reference>
<sequence>MHRDQIADVLVQPLLCVTLGDQFRNLFRYVIGQRHRCTHITR</sequence>